<dbReference type="GO" id="GO:0006261">
    <property type="term" value="P:DNA-templated DNA replication"/>
    <property type="evidence" value="ECO:0007669"/>
    <property type="project" value="TreeGrafter"/>
</dbReference>
<organism evidence="1 2">
    <name type="scientific">Candidatus Brennerbacteria bacterium RIFOXYD1_FULL_41_16</name>
    <dbReference type="NCBI Taxonomy" id="1797529"/>
    <lineage>
        <taxon>Bacteria</taxon>
        <taxon>Candidatus Brenneribacteriota</taxon>
    </lineage>
</organism>
<sequence>MEIIGHTRQLNLLRGFLKNNLFFSSYLFRGSEEIGKKTIALEFAKGLLCENKTFGGCSSLHQIPNERASFCLSCFDSAKRDFLMIDENFLPNQVIESDDEKAYGIDTSRAIIKFLSTAPSVSQRKVVLIDEAHLLTQEAQNSLLKIIEEPPANAVIILITDKPSYLYETILSRTLQIHFSLVSQQTIIHWLEKLVPRSPKSEVEEISRLSLGRPGQAFKFSQDKKLLMQFKKTVLQLLHFESKTIGQRQVLLKDFLETSSDLRVDMAVWQTILRDELLFSFNLADLPLILSKKRSMASGDLVKILKRLLTFSETAENFPATADACFKQVALSIPSC</sequence>
<dbReference type="SUPFAM" id="SSF52540">
    <property type="entry name" value="P-loop containing nucleoside triphosphate hydrolases"/>
    <property type="match status" value="1"/>
</dbReference>
<accession>A0A1G1XM35</accession>
<dbReference type="PANTHER" id="PTHR11669">
    <property type="entry name" value="REPLICATION FACTOR C / DNA POLYMERASE III GAMMA-TAU SUBUNIT"/>
    <property type="match status" value="1"/>
</dbReference>
<dbReference type="Proteomes" id="UP000178570">
    <property type="component" value="Unassembled WGS sequence"/>
</dbReference>
<dbReference type="Pfam" id="PF13177">
    <property type="entry name" value="DNA_pol3_delta2"/>
    <property type="match status" value="1"/>
</dbReference>
<dbReference type="EMBL" id="MHHY01000001">
    <property type="protein sequence ID" value="OGY41021.1"/>
    <property type="molecule type" value="Genomic_DNA"/>
</dbReference>
<name>A0A1G1XM35_9BACT</name>
<protein>
    <recommendedName>
        <fullName evidence="3">AAA+ ATPase domain-containing protein</fullName>
    </recommendedName>
</protein>
<dbReference type="InterPro" id="IPR050238">
    <property type="entry name" value="DNA_Rep/Repair_Clamp_Loader"/>
</dbReference>
<dbReference type="Gene3D" id="3.40.50.300">
    <property type="entry name" value="P-loop containing nucleotide triphosphate hydrolases"/>
    <property type="match status" value="1"/>
</dbReference>
<proteinExistence type="predicted"/>
<dbReference type="STRING" id="1797529.A2570_00045"/>
<evidence type="ECO:0000313" key="2">
    <source>
        <dbReference type="Proteomes" id="UP000178570"/>
    </source>
</evidence>
<evidence type="ECO:0008006" key="3">
    <source>
        <dbReference type="Google" id="ProtNLM"/>
    </source>
</evidence>
<dbReference type="InterPro" id="IPR027417">
    <property type="entry name" value="P-loop_NTPase"/>
</dbReference>
<evidence type="ECO:0000313" key="1">
    <source>
        <dbReference type="EMBL" id="OGY41021.1"/>
    </source>
</evidence>
<dbReference type="PANTHER" id="PTHR11669:SF8">
    <property type="entry name" value="DNA POLYMERASE III SUBUNIT DELTA"/>
    <property type="match status" value="1"/>
</dbReference>
<reference evidence="1 2" key="1">
    <citation type="journal article" date="2016" name="Nat. Commun.">
        <title>Thousands of microbial genomes shed light on interconnected biogeochemical processes in an aquifer system.</title>
        <authorList>
            <person name="Anantharaman K."/>
            <person name="Brown C.T."/>
            <person name="Hug L.A."/>
            <person name="Sharon I."/>
            <person name="Castelle C.J."/>
            <person name="Probst A.J."/>
            <person name="Thomas B.C."/>
            <person name="Singh A."/>
            <person name="Wilkins M.J."/>
            <person name="Karaoz U."/>
            <person name="Brodie E.L."/>
            <person name="Williams K.H."/>
            <person name="Hubbard S.S."/>
            <person name="Banfield J.F."/>
        </authorList>
    </citation>
    <scope>NUCLEOTIDE SEQUENCE [LARGE SCALE GENOMIC DNA]</scope>
</reference>
<gene>
    <name evidence="1" type="ORF">A2570_00045</name>
</gene>
<comment type="caution">
    <text evidence="1">The sequence shown here is derived from an EMBL/GenBank/DDBJ whole genome shotgun (WGS) entry which is preliminary data.</text>
</comment>
<dbReference type="AlphaFoldDB" id="A0A1G1XM35"/>